<feature type="domain" description="Fatty acid hydroxylase" evidence="8">
    <location>
        <begin position="78"/>
        <end position="211"/>
    </location>
</feature>
<evidence type="ECO:0000313" key="15">
    <source>
        <dbReference type="Proteomes" id="UP000518474"/>
    </source>
</evidence>
<keyword evidence="6 7" id="KW-0472">Membrane</keyword>
<gene>
    <name evidence="12" type="ORF">C4A13_02261</name>
    <name evidence="9" type="ORF">HV245_00055</name>
    <name evidence="11" type="ORF">HV276_12765</name>
    <name evidence="10" type="ORF">NVV43_13610</name>
</gene>
<keyword evidence="5" id="KW-0443">Lipid metabolism</keyword>
<dbReference type="GO" id="GO:0012505">
    <property type="term" value="C:endomembrane system"/>
    <property type="evidence" value="ECO:0007669"/>
    <property type="project" value="UniProtKB-SubCell"/>
</dbReference>
<evidence type="ECO:0000313" key="13">
    <source>
        <dbReference type="Proteomes" id="UP000254454"/>
    </source>
</evidence>
<evidence type="ECO:0000259" key="8">
    <source>
        <dbReference type="Pfam" id="PF04116"/>
    </source>
</evidence>
<dbReference type="Pfam" id="PF04116">
    <property type="entry name" value="FA_hydroxylase"/>
    <property type="match status" value="1"/>
</dbReference>
<reference evidence="10" key="3">
    <citation type="submission" date="2022-07" db="EMBL/GenBank/DDBJ databases">
        <title>Diversity of ethanolamine utilization by human commensal Escherichia coli.</title>
        <authorList>
            <person name="Jubelin G."/>
        </authorList>
    </citation>
    <scope>NUCLEOTIDE SEQUENCE</scope>
    <source>
        <strain evidence="10">S1</strain>
    </source>
</reference>
<dbReference type="GeneID" id="86946666"/>
<evidence type="ECO:0000256" key="2">
    <source>
        <dbReference type="ARBA" id="ARBA00022692"/>
    </source>
</evidence>
<keyword evidence="4" id="KW-0560">Oxidoreductase</keyword>
<evidence type="ECO:0000313" key="9">
    <source>
        <dbReference type="EMBL" id="MBA7896599.1"/>
    </source>
</evidence>
<name>A0A370V826_9ESCH</name>
<reference evidence="12 13" key="1">
    <citation type="submission" date="2018-06" db="EMBL/GenBank/DDBJ databases">
        <title>Recombination Drives Gene Content and Phenotype Evolution in Wild Type E. coli Strains.</title>
        <authorList>
            <person name="Field C.M."/>
            <person name="Silander O.K."/>
            <person name="Van Nimwegen E."/>
        </authorList>
    </citation>
    <scope>NUCLEOTIDE SEQUENCE [LARGE SCALE GENOMIC DNA]</scope>
    <source>
        <strain evidence="12 13">SC344</strain>
    </source>
</reference>
<accession>A0A370V826</accession>
<proteinExistence type="predicted"/>
<dbReference type="EMBL" id="CP056165">
    <property type="protein sequence ID" value="QLX30521.1"/>
    <property type="molecule type" value="Genomic_DNA"/>
</dbReference>
<dbReference type="AlphaFoldDB" id="A0A370V826"/>
<dbReference type="PANTHER" id="PTHR21624">
    <property type="entry name" value="STEROL DESATURASE-RELATED PROTEIN"/>
    <property type="match status" value="1"/>
</dbReference>
<feature type="transmembrane region" description="Helical" evidence="7">
    <location>
        <begin position="264"/>
        <end position="284"/>
    </location>
</feature>
<evidence type="ECO:0000313" key="10">
    <source>
        <dbReference type="EMBL" id="MCR6676642.1"/>
    </source>
</evidence>
<feature type="transmembrane region" description="Helical" evidence="7">
    <location>
        <begin position="320"/>
        <end position="337"/>
    </location>
</feature>
<evidence type="ECO:0000313" key="12">
    <source>
        <dbReference type="EMBL" id="RDR27509.1"/>
    </source>
</evidence>
<dbReference type="GO" id="GO:0008610">
    <property type="term" value="P:lipid biosynthetic process"/>
    <property type="evidence" value="ECO:0007669"/>
    <property type="project" value="InterPro"/>
</dbReference>
<protein>
    <submittedName>
        <fullName evidence="12">Fatty acid hydroxylase superfamily protein</fullName>
    </submittedName>
    <submittedName>
        <fullName evidence="9">Sterol desaturase family protein</fullName>
    </submittedName>
</protein>
<organism evidence="12 13">
    <name type="scientific">Escherichia marmotae</name>
    <dbReference type="NCBI Taxonomy" id="1499973"/>
    <lineage>
        <taxon>Bacteria</taxon>
        <taxon>Pseudomonadati</taxon>
        <taxon>Pseudomonadota</taxon>
        <taxon>Gammaproteobacteria</taxon>
        <taxon>Enterobacterales</taxon>
        <taxon>Enterobacteriaceae</taxon>
        <taxon>Escherichia</taxon>
    </lineage>
</organism>
<keyword evidence="3 7" id="KW-1133">Transmembrane helix</keyword>
<dbReference type="RefSeq" id="WP_016262057.1">
    <property type="nucleotide sequence ID" value="NZ_ADKG01000009.1"/>
</dbReference>
<dbReference type="EMBL" id="JANPXH010000013">
    <property type="protein sequence ID" value="MCR6676642.1"/>
    <property type="molecule type" value="Genomic_DNA"/>
</dbReference>
<keyword evidence="2 7" id="KW-0812">Transmembrane</keyword>
<evidence type="ECO:0000256" key="3">
    <source>
        <dbReference type="ARBA" id="ARBA00022989"/>
    </source>
</evidence>
<evidence type="ECO:0000256" key="6">
    <source>
        <dbReference type="ARBA" id="ARBA00023136"/>
    </source>
</evidence>
<feature type="transmembrane region" description="Helical" evidence="7">
    <location>
        <begin position="74"/>
        <end position="93"/>
    </location>
</feature>
<evidence type="ECO:0000313" key="14">
    <source>
        <dbReference type="Proteomes" id="UP000512146"/>
    </source>
</evidence>
<comment type="subcellular location">
    <subcellularLocation>
        <location evidence="1">Endomembrane system</location>
        <topology evidence="1">Multi-pass membrane protein</topology>
    </subcellularLocation>
</comment>
<sequence>MSDLLTPIILMMLFVLVEAGVLQVSGRQKIDWLDVIFNINSGHMMLWLFRCLEVLCYSLVVNHFSFGLFDNAPVILLWLFTLLVWDFGFYWLHRWHHEVRPLWAVHVVHHQGEHYNLSLGVRNSWYSSLTSIPFFMLLALLGVPLSVFLAVSIAHYSWQFFNHNALTPKLGWLEKVLITPSHHRIHHLNEKQYADTNYGGTFLLWDKLFGSYSAGPDHGNVAYGVKNSRLSCNPMRESNLPFLRLMGFHSVGKAIERRYQSSPWAVGAGVILLFMMVLGYIQQYGYGIEYITSEQAVLFVLLVAGSVALGGMGDGQRWGMILWCSVTLSLLYFILYMCSWSTLVWKGLAGVLLAHCVLFVSGVGRKSLRKHYEPV</sequence>
<feature type="transmembrane region" description="Helical" evidence="7">
    <location>
        <begin position="296"/>
        <end position="313"/>
    </location>
</feature>
<dbReference type="EMBL" id="JABXPT010000001">
    <property type="protein sequence ID" value="MBA7896599.1"/>
    <property type="molecule type" value="Genomic_DNA"/>
</dbReference>
<dbReference type="PANTHER" id="PTHR21624:SF1">
    <property type="entry name" value="ALKYLGLYCEROL MONOOXYGENASE"/>
    <property type="match status" value="1"/>
</dbReference>
<evidence type="ECO:0000256" key="1">
    <source>
        <dbReference type="ARBA" id="ARBA00004127"/>
    </source>
</evidence>
<feature type="transmembrane region" description="Helical" evidence="7">
    <location>
        <begin position="43"/>
        <end position="62"/>
    </location>
</feature>
<dbReference type="GO" id="GO:0005506">
    <property type="term" value="F:iron ion binding"/>
    <property type="evidence" value="ECO:0007669"/>
    <property type="project" value="InterPro"/>
</dbReference>
<reference evidence="14 15" key="2">
    <citation type="submission" date="2020-06" db="EMBL/GenBank/DDBJ databases">
        <title>REHAB project genomes.</title>
        <authorList>
            <person name="Shaw L.P."/>
        </authorList>
    </citation>
    <scope>NUCLEOTIDE SEQUENCE [LARGE SCALE GENOMIC DNA]</scope>
    <source>
        <strain evidence="9 15">RHBSTW-00604</strain>
        <strain evidence="11 14">RHBSTW-00777</strain>
    </source>
</reference>
<feature type="transmembrane region" description="Helical" evidence="7">
    <location>
        <begin position="132"/>
        <end position="154"/>
    </location>
</feature>
<dbReference type="KEGG" id="ema:C1192_05950"/>
<dbReference type="GO" id="GO:0050479">
    <property type="term" value="F:glyceryl-ether monooxygenase activity"/>
    <property type="evidence" value="ECO:0007669"/>
    <property type="project" value="TreeGrafter"/>
</dbReference>
<dbReference type="Proteomes" id="UP001206878">
    <property type="component" value="Unassembled WGS sequence"/>
</dbReference>
<dbReference type="GO" id="GO:0006643">
    <property type="term" value="P:membrane lipid metabolic process"/>
    <property type="evidence" value="ECO:0007669"/>
    <property type="project" value="TreeGrafter"/>
</dbReference>
<dbReference type="Proteomes" id="UP000512146">
    <property type="component" value="Chromosome"/>
</dbReference>
<evidence type="ECO:0000313" key="11">
    <source>
        <dbReference type="EMBL" id="QLX30521.1"/>
    </source>
</evidence>
<dbReference type="GO" id="GO:0016020">
    <property type="term" value="C:membrane"/>
    <property type="evidence" value="ECO:0007669"/>
    <property type="project" value="GOC"/>
</dbReference>
<dbReference type="InterPro" id="IPR051689">
    <property type="entry name" value="Sterol_desaturase/TMEM195"/>
</dbReference>
<evidence type="ECO:0000256" key="4">
    <source>
        <dbReference type="ARBA" id="ARBA00023002"/>
    </source>
</evidence>
<dbReference type="Proteomes" id="UP000518474">
    <property type="component" value="Unassembled WGS sequence"/>
</dbReference>
<evidence type="ECO:0000256" key="5">
    <source>
        <dbReference type="ARBA" id="ARBA00023098"/>
    </source>
</evidence>
<feature type="transmembrane region" description="Helical" evidence="7">
    <location>
        <begin position="343"/>
        <end position="363"/>
    </location>
</feature>
<dbReference type="InterPro" id="IPR006694">
    <property type="entry name" value="Fatty_acid_hydroxylase"/>
</dbReference>
<dbReference type="EMBL" id="QONO01000084">
    <property type="protein sequence ID" value="RDR27509.1"/>
    <property type="molecule type" value="Genomic_DNA"/>
</dbReference>
<dbReference type="Proteomes" id="UP000254454">
    <property type="component" value="Unassembled WGS sequence"/>
</dbReference>
<evidence type="ECO:0000256" key="7">
    <source>
        <dbReference type="SAM" id="Phobius"/>
    </source>
</evidence>